<dbReference type="AlphaFoldDB" id="A0A364V6V3"/>
<name>A0A364V6V3_9CORY</name>
<feature type="region of interest" description="Disordered" evidence="1">
    <location>
        <begin position="169"/>
        <end position="239"/>
    </location>
</feature>
<keyword evidence="4" id="KW-1185">Reference proteome</keyword>
<comment type="caution">
    <text evidence="3">The sequence shown here is derived from an EMBL/GenBank/DDBJ whole genome shotgun (WGS) entry which is preliminary data.</text>
</comment>
<organism evidence="3 4">
    <name type="scientific">Corynebacterium heidelbergense</name>
    <dbReference type="NCBI Taxonomy" id="2055947"/>
    <lineage>
        <taxon>Bacteria</taxon>
        <taxon>Bacillati</taxon>
        <taxon>Actinomycetota</taxon>
        <taxon>Actinomycetes</taxon>
        <taxon>Mycobacteriales</taxon>
        <taxon>Corynebacteriaceae</taxon>
        <taxon>Corynebacterium</taxon>
    </lineage>
</organism>
<proteinExistence type="predicted"/>
<dbReference type="Proteomes" id="UP000251577">
    <property type="component" value="Unassembled WGS sequence"/>
</dbReference>
<feature type="compositionally biased region" description="Basic and acidic residues" evidence="1">
    <location>
        <begin position="178"/>
        <end position="188"/>
    </location>
</feature>
<evidence type="ECO:0000313" key="4">
    <source>
        <dbReference type="Proteomes" id="UP000251577"/>
    </source>
</evidence>
<evidence type="ECO:0000256" key="2">
    <source>
        <dbReference type="SAM" id="Phobius"/>
    </source>
</evidence>
<evidence type="ECO:0000256" key="1">
    <source>
        <dbReference type="SAM" id="MobiDB-lite"/>
    </source>
</evidence>
<reference evidence="3 4" key="1">
    <citation type="journal article" date="2018" name="Syst. Appl. Microbiol.">
        <title>Corynebacterium heidelbergense sp. nov., isolated from the preen glands of Egyptian geese (Alopochen aegyptiacus).</title>
        <authorList>
            <person name="Braun M.S."/>
            <person name="Wang E."/>
            <person name="Zimmermann S."/>
            <person name="Wink M."/>
        </authorList>
    </citation>
    <scope>NUCLEOTIDE SEQUENCE [LARGE SCALE GENOMIC DNA]</scope>
    <source>
        <strain evidence="3 4">647</strain>
    </source>
</reference>
<dbReference type="EMBL" id="QHCV01000024">
    <property type="protein sequence ID" value="RAV32393.1"/>
    <property type="molecule type" value="Genomic_DNA"/>
</dbReference>
<dbReference type="NCBIfam" id="TIGR02234">
    <property type="entry name" value="trp_oprn_chp"/>
    <property type="match status" value="1"/>
</dbReference>
<feature type="transmembrane region" description="Helical" evidence="2">
    <location>
        <begin position="143"/>
        <end position="166"/>
    </location>
</feature>
<dbReference type="InterPro" id="IPR011746">
    <property type="entry name" value="Trp_synth-assoc_CHP"/>
</dbReference>
<accession>A0A364V6V3</accession>
<keyword evidence="2" id="KW-0812">Transmembrane</keyword>
<protein>
    <submittedName>
        <fullName evidence="3">TIGR02234 family membrane protein</fullName>
    </submittedName>
</protein>
<dbReference type="Pfam" id="PF09534">
    <property type="entry name" value="Trp_oprn_chp"/>
    <property type="match status" value="1"/>
</dbReference>
<dbReference type="RefSeq" id="WP_113630438.1">
    <property type="nucleotide sequence ID" value="NZ_QHCV01000024.1"/>
</dbReference>
<feature type="transmembrane region" description="Helical" evidence="2">
    <location>
        <begin position="61"/>
        <end position="79"/>
    </location>
</feature>
<evidence type="ECO:0000313" key="3">
    <source>
        <dbReference type="EMBL" id="RAV32393.1"/>
    </source>
</evidence>
<feature type="compositionally biased region" description="Basic and acidic residues" evidence="1">
    <location>
        <begin position="220"/>
        <end position="239"/>
    </location>
</feature>
<gene>
    <name evidence="3" type="ORF">DLJ54_03455</name>
</gene>
<keyword evidence="2" id="KW-0472">Membrane</keyword>
<sequence length="239" mass="25054">MKRTRKLTPRNAALLLVALSAVGLWGAGRLTWVSAHARDELAGDSTHKLVGAVWDPATTPLALALLATVVLSLAVGPLVRRILGTVIVALSAIASFRAVMLLTAGADSERARQLLTSGAATQMQSKPVQIADWAGVTSVDVHYLPVVLALLAAAAGVVGGVLLAMWPGRPTTGSTRFDTPETRRRTAEEDLAENPDEHRVLWDALDAGVDPTQEGEGESTEGKATEGRATEGKATENRG</sequence>
<feature type="transmembrane region" description="Helical" evidence="2">
    <location>
        <begin position="86"/>
        <end position="106"/>
    </location>
</feature>
<keyword evidence="2" id="KW-1133">Transmembrane helix</keyword>
<dbReference type="InterPro" id="IPR019051">
    <property type="entry name" value="Trp_biosyn_TM_oprn/chp"/>
</dbReference>